<dbReference type="CDD" id="cd06190">
    <property type="entry name" value="T4MO_e_transfer_like"/>
    <property type="match status" value="1"/>
</dbReference>
<dbReference type="InterPro" id="IPR001433">
    <property type="entry name" value="OxRdtase_FAD/NAD-bd"/>
</dbReference>
<evidence type="ECO:0000313" key="4">
    <source>
        <dbReference type="Proteomes" id="UP000245974"/>
    </source>
</evidence>
<gene>
    <name evidence="3" type="primary">carAd</name>
    <name evidence="3" type="ORF">KPC_2079</name>
</gene>
<name>A0A2U3MZQ5_9GAMM</name>
<dbReference type="Gene3D" id="3.10.20.30">
    <property type="match status" value="1"/>
</dbReference>
<dbReference type="InterPro" id="IPR001041">
    <property type="entry name" value="2Fe-2S_ferredoxin-type"/>
</dbReference>
<keyword evidence="3" id="KW-0560">Oxidoreductase</keyword>
<dbReference type="PROSITE" id="PS00197">
    <property type="entry name" value="2FE2S_FER_1"/>
    <property type="match status" value="1"/>
</dbReference>
<organism evidence="3 4">
    <name type="scientific">Acinetobacter stercoris</name>
    <dbReference type="NCBI Taxonomy" id="2126983"/>
    <lineage>
        <taxon>Bacteria</taxon>
        <taxon>Pseudomonadati</taxon>
        <taxon>Pseudomonadota</taxon>
        <taxon>Gammaproteobacteria</taxon>
        <taxon>Moraxellales</taxon>
        <taxon>Moraxellaceae</taxon>
        <taxon>Acinetobacter</taxon>
    </lineage>
</organism>
<evidence type="ECO:0000259" key="1">
    <source>
        <dbReference type="PROSITE" id="PS51085"/>
    </source>
</evidence>
<dbReference type="Pfam" id="PF00970">
    <property type="entry name" value="FAD_binding_6"/>
    <property type="match status" value="1"/>
</dbReference>
<keyword evidence="4" id="KW-1185">Reference proteome</keyword>
<reference evidence="4" key="1">
    <citation type="submission" date="2018-03" db="EMBL/GenBank/DDBJ databases">
        <authorList>
            <person name="Blom J."/>
        </authorList>
    </citation>
    <scope>NUCLEOTIDE SEQUENCE [LARGE SCALE GENOMIC DNA]</scope>
    <source>
        <strain evidence="4">KPC-SM-21</strain>
    </source>
</reference>
<dbReference type="InterPro" id="IPR036010">
    <property type="entry name" value="2Fe-2S_ferredoxin-like_sf"/>
</dbReference>
<dbReference type="EC" id="1.18.1.2" evidence="3"/>
<dbReference type="InterPro" id="IPR017938">
    <property type="entry name" value="Riboflavin_synthase-like_b-brl"/>
</dbReference>
<dbReference type="GO" id="GO:0004324">
    <property type="term" value="F:ferredoxin-NADP+ reductase activity"/>
    <property type="evidence" value="ECO:0007669"/>
    <property type="project" value="UniProtKB-EC"/>
</dbReference>
<dbReference type="Gene3D" id="2.40.30.10">
    <property type="entry name" value="Translation factors"/>
    <property type="match status" value="1"/>
</dbReference>
<dbReference type="FunCoup" id="A0A2U3MZQ5">
    <property type="interactions" value="273"/>
</dbReference>
<evidence type="ECO:0000259" key="2">
    <source>
        <dbReference type="PROSITE" id="PS51384"/>
    </source>
</evidence>
<dbReference type="InterPro" id="IPR050415">
    <property type="entry name" value="MRET"/>
</dbReference>
<dbReference type="PANTHER" id="PTHR47354">
    <property type="entry name" value="NADH OXIDOREDUCTASE HCR"/>
    <property type="match status" value="1"/>
</dbReference>
<dbReference type="AlphaFoldDB" id="A0A2U3MZQ5"/>
<dbReference type="GO" id="GO:0051537">
    <property type="term" value="F:2 iron, 2 sulfur cluster binding"/>
    <property type="evidence" value="ECO:0007669"/>
    <property type="project" value="InterPro"/>
</dbReference>
<dbReference type="PRINTS" id="PR00410">
    <property type="entry name" value="PHEHYDRXLASE"/>
</dbReference>
<accession>A0A2U3MZQ5</accession>
<dbReference type="InterPro" id="IPR017927">
    <property type="entry name" value="FAD-bd_FR_type"/>
</dbReference>
<dbReference type="Pfam" id="PF00111">
    <property type="entry name" value="Fer2"/>
    <property type="match status" value="1"/>
</dbReference>
<dbReference type="InterPro" id="IPR008333">
    <property type="entry name" value="Cbr1-like_FAD-bd_dom"/>
</dbReference>
<dbReference type="InterPro" id="IPR012675">
    <property type="entry name" value="Beta-grasp_dom_sf"/>
</dbReference>
<dbReference type="RefSeq" id="WP_121974351.1">
    <property type="nucleotide sequence ID" value="NZ_OOGT01000089.1"/>
</dbReference>
<evidence type="ECO:0000313" key="3">
    <source>
        <dbReference type="EMBL" id="SPL70901.1"/>
    </source>
</evidence>
<dbReference type="InterPro" id="IPR006058">
    <property type="entry name" value="2Fe2S_fd_BS"/>
</dbReference>
<proteinExistence type="predicted"/>
<dbReference type="PROSITE" id="PS51085">
    <property type="entry name" value="2FE2S_FER_2"/>
    <property type="match status" value="1"/>
</dbReference>
<dbReference type="SUPFAM" id="SSF63380">
    <property type="entry name" value="Riboflavin synthase domain-like"/>
    <property type="match status" value="1"/>
</dbReference>
<dbReference type="Gene3D" id="3.40.50.80">
    <property type="entry name" value="Nucleotide-binding domain of ferredoxin-NADP reductase (FNR) module"/>
    <property type="match status" value="1"/>
</dbReference>
<dbReference type="SUPFAM" id="SSF52343">
    <property type="entry name" value="Ferredoxin reductase-like, C-terminal NADP-linked domain"/>
    <property type="match status" value="1"/>
</dbReference>
<dbReference type="InParanoid" id="A0A2U3MZQ5"/>
<dbReference type="SUPFAM" id="SSF54292">
    <property type="entry name" value="2Fe-2S ferredoxin-like"/>
    <property type="match status" value="1"/>
</dbReference>
<feature type="domain" description="2Fe-2S ferredoxin-type" evidence="1">
    <location>
        <begin position="1"/>
        <end position="91"/>
    </location>
</feature>
<dbReference type="Pfam" id="PF00175">
    <property type="entry name" value="NAD_binding_1"/>
    <property type="match status" value="1"/>
</dbReference>
<protein>
    <submittedName>
        <fullName evidence="3">Ferredoxin-NAD(P)(+) reductase CarAd</fullName>
        <ecNumber evidence="3">1.18.1.2</ecNumber>
    </submittedName>
</protein>
<sequence>MYNIQIDGQSDFHCAPDDVLLRAGLREGLGIPYECNAGGCGTCKIEVLSGEVENLWEDAPGLSDRDKRKGRLLACQCRPKSDCVIKVRLDEQCVPKVLPKKKKVTLKHVQFVTHDILEVHLQSDEPAQFIPGQYALIWVNQTLLRAYSMSNLPNDEGVWVFQIRRVPEGKMTNLLFDEQSRQQAEIQMDGPYGLAHLQEQPRPIVCVAGGSGLAPMLAIARGVAVNPHLQHHKVWFFHGGREQRDLFTENQLREWTELGDRLNYVPATSSELIDGIRSGFIHDVINEVLGEQLIQHEIYCAGPPPMVQSIEQMAHRAGIPQQQIHFDRFF</sequence>
<dbReference type="PANTHER" id="PTHR47354:SF5">
    <property type="entry name" value="PROTEIN RFBI"/>
    <property type="match status" value="1"/>
</dbReference>
<feature type="domain" description="FAD-binding FR-type" evidence="2">
    <location>
        <begin position="99"/>
        <end position="198"/>
    </location>
</feature>
<dbReference type="CDD" id="cd00207">
    <property type="entry name" value="fer2"/>
    <property type="match status" value="1"/>
</dbReference>
<dbReference type="PROSITE" id="PS51384">
    <property type="entry name" value="FAD_FR"/>
    <property type="match status" value="1"/>
</dbReference>
<dbReference type="InterPro" id="IPR039261">
    <property type="entry name" value="FNR_nucleotide-bd"/>
</dbReference>
<dbReference type="EMBL" id="OOGT01000089">
    <property type="protein sequence ID" value="SPL70901.1"/>
    <property type="molecule type" value="Genomic_DNA"/>
</dbReference>
<dbReference type="Proteomes" id="UP000245974">
    <property type="component" value="Unassembled WGS sequence"/>
</dbReference>
<dbReference type="OrthoDB" id="9806195at2"/>